<comment type="similarity">
    <text evidence="2 6">Belongs to the cytochrome P450 family.</text>
</comment>
<keyword evidence="6" id="KW-0560">Oxidoreductase</keyword>
<dbReference type="PANTHER" id="PTHR24305:SF166">
    <property type="entry name" value="CYTOCHROME P450 12A4, MITOCHONDRIAL-RELATED"/>
    <property type="match status" value="1"/>
</dbReference>
<dbReference type="EMBL" id="MCFE01000417">
    <property type="protein sequence ID" value="ORX89854.1"/>
    <property type="molecule type" value="Genomic_DNA"/>
</dbReference>
<proteinExistence type="inferred from homology"/>
<evidence type="ECO:0000313" key="9">
    <source>
        <dbReference type="Proteomes" id="UP000193498"/>
    </source>
</evidence>
<keyword evidence="5 6" id="KW-0349">Heme</keyword>
<evidence type="ECO:0000256" key="2">
    <source>
        <dbReference type="ARBA" id="ARBA00010617"/>
    </source>
</evidence>
<keyword evidence="4 5" id="KW-0408">Iron</keyword>
<dbReference type="GO" id="GO:0004497">
    <property type="term" value="F:monooxygenase activity"/>
    <property type="evidence" value="ECO:0007669"/>
    <property type="project" value="UniProtKB-KW"/>
</dbReference>
<dbReference type="SUPFAM" id="SSF48264">
    <property type="entry name" value="Cytochrome P450"/>
    <property type="match status" value="1"/>
</dbReference>
<dbReference type="PRINTS" id="PR00463">
    <property type="entry name" value="EP450I"/>
</dbReference>
<evidence type="ECO:0000256" key="1">
    <source>
        <dbReference type="ARBA" id="ARBA00001971"/>
    </source>
</evidence>
<dbReference type="PRINTS" id="PR00385">
    <property type="entry name" value="P450"/>
</dbReference>
<accession>A0A1Y1XWX7</accession>
<comment type="caution">
    <text evidence="8">The sequence shown here is derived from an EMBL/GenBank/DDBJ whole genome shotgun (WGS) entry which is preliminary data.</text>
</comment>
<dbReference type="AlphaFoldDB" id="A0A1Y1XWX7"/>
<dbReference type="InterPro" id="IPR050121">
    <property type="entry name" value="Cytochrome_P450_monoxygenase"/>
</dbReference>
<gene>
    <name evidence="8" type="ORF">K493DRAFT_305419</name>
</gene>
<dbReference type="PROSITE" id="PS00086">
    <property type="entry name" value="CYTOCHROME_P450"/>
    <property type="match status" value="1"/>
</dbReference>
<evidence type="ECO:0000256" key="5">
    <source>
        <dbReference type="PIRSR" id="PIRSR602401-1"/>
    </source>
</evidence>
<evidence type="ECO:0000256" key="7">
    <source>
        <dbReference type="SAM" id="SignalP"/>
    </source>
</evidence>
<dbReference type="InterPro" id="IPR036396">
    <property type="entry name" value="Cyt_P450_sf"/>
</dbReference>
<keyword evidence="9" id="KW-1185">Reference proteome</keyword>
<evidence type="ECO:0000256" key="6">
    <source>
        <dbReference type="RuleBase" id="RU000461"/>
    </source>
</evidence>
<keyword evidence="7" id="KW-0732">Signal</keyword>
<sequence length="537" mass="61113">MMLALLLLGAVLLLLWDRYFRQYPYIPGPKGIPIFGNLFQLRFTHFSRDLEGWAWKYGTVFRLNMLHKPFLVISDIQMCHEILKARPDGFSRGLGLAKVAEGLGFNGLFSQEGEEWRHSRYWIATAFSPTKVRDFKKCVWHHSKTLQEKLQEIAEKQAKILASKHTDTECAANTKFPIRNGYDGNDLTDHILQEIQSTVLSIVCDVAFSWGEENFLSRDTLSRSKIYLSRIFERAFALLPTWKVYKCEKDRIAESMKAEFNCRIQALIDSAAQSKGKQDSRTLLDVLVRSTLETDGEASDPSEKRRRMHRLTNDQLKANLLTVVMAGYETTATVMSWVLFELARTPTYQERIRAEVKQVLGDVNRLDIGSDLNVDKALNSPEAYLPFTNAFIQESLRIHSVAPTIELTALRDHDIRGVRIAKGTEVVLLSRAATLRSWPTADPFKFNPEQWLGENGESESQIKLMSQVGLSFGYGPRVCPGRHLAETELVVLISLITTNFKLSLIDTPPAEEPVMEKVIFTAYPANVHIRIEPYRAN</sequence>
<feature type="signal peptide" evidence="7">
    <location>
        <begin position="1"/>
        <end position="21"/>
    </location>
</feature>
<dbReference type="GO" id="GO:0016705">
    <property type="term" value="F:oxidoreductase activity, acting on paired donors, with incorporation or reduction of molecular oxygen"/>
    <property type="evidence" value="ECO:0007669"/>
    <property type="project" value="InterPro"/>
</dbReference>
<reference evidence="8 9" key="1">
    <citation type="submission" date="2016-07" db="EMBL/GenBank/DDBJ databases">
        <title>Pervasive Adenine N6-methylation of Active Genes in Fungi.</title>
        <authorList>
            <consortium name="DOE Joint Genome Institute"/>
            <person name="Mondo S.J."/>
            <person name="Dannebaum R.O."/>
            <person name="Kuo R.C."/>
            <person name="Labutti K."/>
            <person name="Haridas S."/>
            <person name="Kuo A."/>
            <person name="Salamov A."/>
            <person name="Ahrendt S.R."/>
            <person name="Lipzen A."/>
            <person name="Sullivan W."/>
            <person name="Andreopoulos W.B."/>
            <person name="Clum A."/>
            <person name="Lindquist E."/>
            <person name="Daum C."/>
            <person name="Ramamoorthy G.K."/>
            <person name="Gryganskyi A."/>
            <person name="Culley D."/>
            <person name="Magnuson J.K."/>
            <person name="James T.Y."/>
            <person name="O'Malley M.A."/>
            <person name="Stajich J.E."/>
            <person name="Spatafora J.W."/>
            <person name="Visel A."/>
            <person name="Grigoriev I.V."/>
        </authorList>
    </citation>
    <scope>NUCLEOTIDE SEQUENCE [LARGE SCALE GENOMIC DNA]</scope>
    <source>
        <strain evidence="8 9">CBS 931.73</strain>
    </source>
</reference>
<name>A0A1Y1XWX7_9FUNG</name>
<dbReference type="Pfam" id="PF00067">
    <property type="entry name" value="p450"/>
    <property type="match status" value="1"/>
</dbReference>
<comment type="cofactor">
    <cofactor evidence="1 5">
        <name>heme</name>
        <dbReference type="ChEBI" id="CHEBI:30413"/>
    </cofactor>
</comment>
<dbReference type="Proteomes" id="UP000193498">
    <property type="component" value="Unassembled WGS sequence"/>
</dbReference>
<evidence type="ECO:0000313" key="8">
    <source>
        <dbReference type="EMBL" id="ORX89854.1"/>
    </source>
</evidence>
<keyword evidence="6" id="KW-0503">Monooxygenase</keyword>
<dbReference type="InterPro" id="IPR017972">
    <property type="entry name" value="Cyt_P450_CS"/>
</dbReference>
<organism evidence="8 9">
    <name type="scientific">Basidiobolus meristosporus CBS 931.73</name>
    <dbReference type="NCBI Taxonomy" id="1314790"/>
    <lineage>
        <taxon>Eukaryota</taxon>
        <taxon>Fungi</taxon>
        <taxon>Fungi incertae sedis</taxon>
        <taxon>Zoopagomycota</taxon>
        <taxon>Entomophthoromycotina</taxon>
        <taxon>Basidiobolomycetes</taxon>
        <taxon>Basidiobolales</taxon>
        <taxon>Basidiobolaceae</taxon>
        <taxon>Basidiobolus</taxon>
    </lineage>
</organism>
<dbReference type="OrthoDB" id="1470350at2759"/>
<dbReference type="InterPro" id="IPR002401">
    <property type="entry name" value="Cyt_P450_E_grp-I"/>
</dbReference>
<dbReference type="STRING" id="1314790.A0A1Y1XWX7"/>
<evidence type="ECO:0000256" key="4">
    <source>
        <dbReference type="ARBA" id="ARBA00023004"/>
    </source>
</evidence>
<dbReference type="InParanoid" id="A0A1Y1XWX7"/>
<dbReference type="PANTHER" id="PTHR24305">
    <property type="entry name" value="CYTOCHROME P450"/>
    <property type="match status" value="1"/>
</dbReference>
<keyword evidence="3 5" id="KW-0479">Metal-binding</keyword>
<feature type="chain" id="PRO_5013276932" evidence="7">
    <location>
        <begin position="22"/>
        <end position="537"/>
    </location>
</feature>
<protein>
    <submittedName>
        <fullName evidence="8">Cytochrome P450</fullName>
    </submittedName>
</protein>
<feature type="binding site" description="axial binding residue" evidence="5">
    <location>
        <position position="479"/>
    </location>
    <ligand>
        <name>heme</name>
        <dbReference type="ChEBI" id="CHEBI:30413"/>
    </ligand>
    <ligandPart>
        <name>Fe</name>
        <dbReference type="ChEBI" id="CHEBI:18248"/>
    </ligandPart>
</feature>
<dbReference type="GO" id="GO:0020037">
    <property type="term" value="F:heme binding"/>
    <property type="evidence" value="ECO:0007669"/>
    <property type="project" value="InterPro"/>
</dbReference>
<evidence type="ECO:0000256" key="3">
    <source>
        <dbReference type="ARBA" id="ARBA00022723"/>
    </source>
</evidence>
<dbReference type="InterPro" id="IPR001128">
    <property type="entry name" value="Cyt_P450"/>
</dbReference>
<dbReference type="Gene3D" id="1.10.630.10">
    <property type="entry name" value="Cytochrome P450"/>
    <property type="match status" value="1"/>
</dbReference>
<dbReference type="GO" id="GO:0005506">
    <property type="term" value="F:iron ion binding"/>
    <property type="evidence" value="ECO:0007669"/>
    <property type="project" value="InterPro"/>
</dbReference>